<dbReference type="SUPFAM" id="SSF48452">
    <property type="entry name" value="TPR-like"/>
    <property type="match status" value="1"/>
</dbReference>
<keyword evidence="1" id="KW-0677">Repeat</keyword>
<evidence type="ECO:0000313" key="3">
    <source>
        <dbReference type="EMBL" id="ORB58366.1"/>
    </source>
</evidence>
<dbReference type="InterPro" id="IPR011990">
    <property type="entry name" value="TPR-like_helical_dom_sf"/>
</dbReference>
<evidence type="ECO:0000313" key="4">
    <source>
        <dbReference type="Proteomes" id="UP000192434"/>
    </source>
</evidence>
<reference evidence="3 4" key="1">
    <citation type="submission" date="2016-12" db="EMBL/GenBank/DDBJ databases">
        <title>The new phylogeny of genus Mycobacterium.</title>
        <authorList>
            <person name="Tortoli E."/>
            <person name="Trovato A."/>
            <person name="Cirillo D.M."/>
        </authorList>
    </citation>
    <scope>NUCLEOTIDE SEQUENCE [LARGE SCALE GENOMIC DNA]</scope>
    <source>
        <strain evidence="3 4">CCUG 66554</strain>
    </source>
</reference>
<dbReference type="Proteomes" id="UP000192434">
    <property type="component" value="Unassembled WGS sequence"/>
</dbReference>
<keyword evidence="2" id="KW-0802">TPR repeat</keyword>
<dbReference type="SMART" id="SM00028">
    <property type="entry name" value="TPR"/>
    <property type="match status" value="4"/>
</dbReference>
<dbReference type="EMBL" id="MVII01000011">
    <property type="protein sequence ID" value="ORB58366.1"/>
    <property type="molecule type" value="Genomic_DNA"/>
</dbReference>
<name>A0A1S4VC50_9MYCO</name>
<proteinExistence type="predicted"/>
<protein>
    <submittedName>
        <fullName evidence="3">Uncharacterized protein</fullName>
    </submittedName>
</protein>
<dbReference type="OrthoDB" id="4761898at2"/>
<dbReference type="InterPro" id="IPR019734">
    <property type="entry name" value="TPR_rpt"/>
</dbReference>
<dbReference type="RefSeq" id="WP_083015141.1">
    <property type="nucleotide sequence ID" value="NZ_MVII01000011.1"/>
</dbReference>
<accession>A0A1S4VC50</accession>
<dbReference type="AlphaFoldDB" id="A0A1S4VC50"/>
<dbReference type="PANTHER" id="PTHR44858:SF1">
    <property type="entry name" value="UDP-N-ACETYLGLUCOSAMINE--PEPTIDE N-ACETYLGLUCOSAMINYLTRANSFERASE SPINDLY-RELATED"/>
    <property type="match status" value="1"/>
</dbReference>
<comment type="caution">
    <text evidence="3">The sequence shown here is derived from an EMBL/GenBank/DDBJ whole genome shotgun (WGS) entry which is preliminary data.</text>
</comment>
<dbReference type="Gene3D" id="1.25.40.10">
    <property type="entry name" value="Tetratricopeptide repeat domain"/>
    <property type="match status" value="1"/>
</dbReference>
<evidence type="ECO:0000256" key="2">
    <source>
        <dbReference type="ARBA" id="ARBA00022803"/>
    </source>
</evidence>
<dbReference type="PANTHER" id="PTHR44858">
    <property type="entry name" value="TETRATRICOPEPTIDE REPEAT PROTEIN 6"/>
    <property type="match status" value="1"/>
</dbReference>
<organism evidence="3 4">
    <name type="scientific">Mycobacteroides saopaulense</name>
    <dbReference type="NCBI Taxonomy" id="1578165"/>
    <lineage>
        <taxon>Bacteria</taxon>
        <taxon>Bacillati</taxon>
        <taxon>Actinomycetota</taxon>
        <taxon>Actinomycetes</taxon>
        <taxon>Mycobacteriales</taxon>
        <taxon>Mycobacteriaceae</taxon>
        <taxon>Mycobacteroides</taxon>
    </lineage>
</organism>
<sequence length="166" mass="17801">MIASGTLIDMAAGEWITGGQGSRTFVCVDADELATRASEALASGDDGEALRLANDALELEHKNSLAWRILAYCLGSMGRHFDAIDCALSAVRYGSHDAINHYTHAWALNGAGKPNEALTAIGEALDIKPDFPDALSMRAILRRELGDLEGAIADMRQANNFDGRLR</sequence>
<dbReference type="InterPro" id="IPR050498">
    <property type="entry name" value="Ycf3"/>
</dbReference>
<dbReference type="STRING" id="1578165.BKG68_17560"/>
<dbReference type="KEGG" id="msao:MYCSP_01505"/>
<gene>
    <name evidence="3" type="ORF">BST43_10100</name>
</gene>
<evidence type="ECO:0000256" key="1">
    <source>
        <dbReference type="ARBA" id="ARBA00022737"/>
    </source>
</evidence>